<organism evidence="2 3">
    <name type="scientific">Letharia lupina</name>
    <dbReference type="NCBI Taxonomy" id="560253"/>
    <lineage>
        <taxon>Eukaryota</taxon>
        <taxon>Fungi</taxon>
        <taxon>Dikarya</taxon>
        <taxon>Ascomycota</taxon>
        <taxon>Pezizomycotina</taxon>
        <taxon>Lecanoromycetes</taxon>
        <taxon>OSLEUM clade</taxon>
        <taxon>Lecanoromycetidae</taxon>
        <taxon>Lecanorales</taxon>
        <taxon>Lecanorineae</taxon>
        <taxon>Parmeliaceae</taxon>
        <taxon>Letharia</taxon>
    </lineage>
</organism>
<feature type="compositionally biased region" description="Basic and acidic residues" evidence="1">
    <location>
        <begin position="47"/>
        <end position="68"/>
    </location>
</feature>
<comment type="caution">
    <text evidence="2">The sequence shown here is derived from an EMBL/GenBank/DDBJ whole genome shotgun (WGS) entry which is preliminary data.</text>
</comment>
<gene>
    <name evidence="2" type="ORF">HO133_001838</name>
</gene>
<dbReference type="GeneID" id="59330252"/>
<sequence length="242" mass="27705">MANERHTMQARNLYREDREVFAKNEGKEKLYVEEVLKDRNYKLRKGVDEGGKRVGRGLRRDRSERRGVGLEGTPMSKSPKDIEGVLSVLSTGSEDLWKEETPWKFGLKDEFGHTISAYTAEQKGTCDKERFEKHQNQLTPLCEVTMLRRTETSQLRTNPMLHLPPIDPRHVPIDFPSQYVNDLENIEKGIAKWEKEATTEGHNVRKSDFWLNSTKARATGCYPALGPIALSGVAKLTWGDYI</sequence>
<dbReference type="AlphaFoldDB" id="A0A8H6FB38"/>
<evidence type="ECO:0000313" key="2">
    <source>
        <dbReference type="EMBL" id="KAF6221870.1"/>
    </source>
</evidence>
<dbReference type="RefSeq" id="XP_037151305.1">
    <property type="nucleotide sequence ID" value="XM_037292766.1"/>
</dbReference>
<evidence type="ECO:0000313" key="3">
    <source>
        <dbReference type="Proteomes" id="UP000593566"/>
    </source>
</evidence>
<protein>
    <submittedName>
        <fullName evidence="2">Uncharacterized protein</fullName>
    </submittedName>
</protein>
<proteinExistence type="predicted"/>
<feature type="region of interest" description="Disordered" evidence="1">
    <location>
        <begin position="47"/>
        <end position="79"/>
    </location>
</feature>
<dbReference type="Proteomes" id="UP000593566">
    <property type="component" value="Unassembled WGS sequence"/>
</dbReference>
<keyword evidence="3" id="KW-1185">Reference proteome</keyword>
<accession>A0A8H6FB38</accession>
<reference evidence="2 3" key="1">
    <citation type="journal article" date="2020" name="Genomics">
        <title>Complete, high-quality genomes from long-read metagenomic sequencing of two wolf lichen thalli reveals enigmatic genome architecture.</title>
        <authorList>
            <person name="McKenzie S.K."/>
            <person name="Walston R.F."/>
            <person name="Allen J.L."/>
        </authorList>
    </citation>
    <scope>NUCLEOTIDE SEQUENCE [LARGE SCALE GENOMIC DNA]</scope>
    <source>
        <strain evidence="2">WasteWater1</strain>
    </source>
</reference>
<evidence type="ECO:0000256" key="1">
    <source>
        <dbReference type="SAM" id="MobiDB-lite"/>
    </source>
</evidence>
<dbReference type="EMBL" id="JACCJB010000013">
    <property type="protein sequence ID" value="KAF6221870.1"/>
    <property type="molecule type" value="Genomic_DNA"/>
</dbReference>
<name>A0A8H6FB38_9LECA</name>